<evidence type="ECO:0000313" key="15">
    <source>
        <dbReference type="EMBL" id="CAE0470161.1"/>
    </source>
</evidence>
<dbReference type="GO" id="GO:0005254">
    <property type="term" value="F:chloride channel activity"/>
    <property type="evidence" value="ECO:0007669"/>
    <property type="project" value="UniProtKB-KW"/>
</dbReference>
<dbReference type="PANTHER" id="PTHR12424">
    <property type="entry name" value="TWEETY-RELATED"/>
    <property type="match status" value="1"/>
</dbReference>
<organism evidence="15">
    <name type="scientific">Chaetoceros debilis</name>
    <dbReference type="NCBI Taxonomy" id="122233"/>
    <lineage>
        <taxon>Eukaryota</taxon>
        <taxon>Sar</taxon>
        <taxon>Stramenopiles</taxon>
        <taxon>Ochrophyta</taxon>
        <taxon>Bacillariophyta</taxon>
        <taxon>Coscinodiscophyceae</taxon>
        <taxon>Chaetocerotophycidae</taxon>
        <taxon>Chaetocerotales</taxon>
        <taxon>Chaetocerotaceae</taxon>
        <taxon>Chaetoceros</taxon>
    </lineage>
</organism>
<dbReference type="GO" id="GO:0005886">
    <property type="term" value="C:plasma membrane"/>
    <property type="evidence" value="ECO:0007669"/>
    <property type="project" value="UniProtKB-SubCell"/>
</dbReference>
<keyword evidence="3" id="KW-0813">Transport</keyword>
<dbReference type="AlphaFoldDB" id="A0A7S3VC63"/>
<name>A0A7S3VC63_9STRA</name>
<dbReference type="GO" id="GO:0034707">
    <property type="term" value="C:chloride channel complex"/>
    <property type="evidence" value="ECO:0007669"/>
    <property type="project" value="UniProtKB-KW"/>
</dbReference>
<feature type="compositionally biased region" description="Polar residues" evidence="13">
    <location>
        <begin position="586"/>
        <end position="601"/>
    </location>
</feature>
<proteinExistence type="inferred from homology"/>
<keyword evidence="11" id="KW-0868">Chloride</keyword>
<keyword evidence="9" id="KW-0869">Chloride channel</keyword>
<comment type="similarity">
    <text evidence="2">Belongs to the tweety family.</text>
</comment>
<keyword evidence="7" id="KW-0406">Ion transport</keyword>
<comment type="subcellular location">
    <subcellularLocation>
        <location evidence="1">Cell membrane</location>
        <topology evidence="1">Multi-pass membrane protein</topology>
    </subcellularLocation>
</comment>
<feature type="compositionally biased region" description="Basic and acidic residues" evidence="13">
    <location>
        <begin position="569"/>
        <end position="585"/>
    </location>
</feature>
<feature type="transmembrane region" description="Helical" evidence="14">
    <location>
        <begin position="115"/>
        <end position="133"/>
    </location>
</feature>
<evidence type="ECO:0000256" key="2">
    <source>
        <dbReference type="ARBA" id="ARBA00009849"/>
    </source>
</evidence>
<reference evidence="15" key="1">
    <citation type="submission" date="2021-01" db="EMBL/GenBank/DDBJ databases">
        <authorList>
            <person name="Corre E."/>
            <person name="Pelletier E."/>
            <person name="Niang G."/>
            <person name="Scheremetjew M."/>
            <person name="Finn R."/>
            <person name="Kale V."/>
            <person name="Holt S."/>
            <person name="Cochrane G."/>
            <person name="Meng A."/>
            <person name="Brown T."/>
            <person name="Cohen L."/>
        </authorList>
    </citation>
    <scope>NUCLEOTIDE SEQUENCE</scope>
    <source>
        <strain evidence="15">MM31A-1</strain>
    </source>
</reference>
<keyword evidence="4" id="KW-1003">Cell membrane</keyword>
<evidence type="ECO:0000256" key="10">
    <source>
        <dbReference type="ARBA" id="ARBA00023180"/>
    </source>
</evidence>
<feature type="transmembrane region" description="Helical" evidence="14">
    <location>
        <begin position="56"/>
        <end position="80"/>
    </location>
</feature>
<dbReference type="EMBL" id="HBIO01019494">
    <property type="protein sequence ID" value="CAE0470161.1"/>
    <property type="molecule type" value="Transcribed_RNA"/>
</dbReference>
<evidence type="ECO:0000256" key="6">
    <source>
        <dbReference type="ARBA" id="ARBA00022989"/>
    </source>
</evidence>
<protein>
    <submittedName>
        <fullName evidence="15">Uncharacterized protein</fullName>
    </submittedName>
</protein>
<accession>A0A7S3VC63</accession>
<evidence type="ECO:0000256" key="12">
    <source>
        <dbReference type="ARBA" id="ARBA00023303"/>
    </source>
</evidence>
<keyword evidence="6 14" id="KW-1133">Transmembrane helix</keyword>
<feature type="transmembrane region" description="Helical" evidence="14">
    <location>
        <begin position="468"/>
        <end position="488"/>
    </location>
</feature>
<keyword evidence="12" id="KW-0407">Ion channel</keyword>
<evidence type="ECO:0000256" key="5">
    <source>
        <dbReference type="ARBA" id="ARBA00022692"/>
    </source>
</evidence>
<evidence type="ECO:0000256" key="1">
    <source>
        <dbReference type="ARBA" id="ARBA00004651"/>
    </source>
</evidence>
<evidence type="ECO:0000256" key="3">
    <source>
        <dbReference type="ARBA" id="ARBA00022448"/>
    </source>
</evidence>
<feature type="transmembrane region" description="Helical" evidence="14">
    <location>
        <begin position="262"/>
        <end position="283"/>
    </location>
</feature>
<feature type="compositionally biased region" description="Basic and acidic residues" evidence="13">
    <location>
        <begin position="502"/>
        <end position="511"/>
    </location>
</feature>
<dbReference type="PANTHER" id="PTHR12424:SF19">
    <property type="entry name" value="INTEGRASE ZINC-BINDING DOMAIN-CONTAINING PROTEIN"/>
    <property type="match status" value="1"/>
</dbReference>
<feature type="transmembrane region" description="Helical" evidence="14">
    <location>
        <begin position="295"/>
        <end position="323"/>
    </location>
</feature>
<keyword evidence="8 14" id="KW-0472">Membrane</keyword>
<evidence type="ECO:0000256" key="8">
    <source>
        <dbReference type="ARBA" id="ARBA00023136"/>
    </source>
</evidence>
<keyword evidence="5 14" id="KW-0812">Transmembrane</keyword>
<evidence type="ECO:0000256" key="13">
    <source>
        <dbReference type="SAM" id="MobiDB-lite"/>
    </source>
</evidence>
<sequence>MDSMMRELARVVYDPIAPINAFNAVPRFGHTSNITSIFAAGDGGGEELDSAALLDYIQGTVFVGGFCLASFIVWLLVLAICKCLGDKAGICAGRPFVEDKSQTAVPSRKPTIFKILMMVSSAIIVFNGLLFMFKGAYSVDNAFQDIDDATNTFMDVAGEIVKAADDTIAFGSDTVPLKEDIVVLIDDGICNMSGGGNGGGGSTIETEFNAQASAVVEKLNELQNFSKGSLVDLRDIFSADFDNLINMINKNIGTTETWVRPVFVAGPVVAFGFILLIGSYLAWNGPYIEMYFKIQTWVILPLFSILFIVVGIAISAVGTVLVVNSDICLGGDTRTPEGFITAILTSQQGIGENTMEAMNYYVLKGCESEFSLKNEVDDLLDNLRQVNDMLVDINISLDVDQETIENICGSAEGSLDSAKGSLIEAESKFKDFVSIADNASRAVECERINSIFIDIFHDALCTNGPYSLMWIFATMMSVFGLGMLMILCRGALLPSDVIGEQESQRSHREDDGLYNYDGDQGFYNDEIHPPTNNDTPVRDLSRGSRSVPQESFRVNPSPSQESVHGNSGSKDEPSIQIIDHEENHTETSSQITTSVNEPEIL</sequence>
<evidence type="ECO:0000256" key="7">
    <source>
        <dbReference type="ARBA" id="ARBA00023065"/>
    </source>
</evidence>
<keyword evidence="10" id="KW-0325">Glycoprotein</keyword>
<evidence type="ECO:0000256" key="4">
    <source>
        <dbReference type="ARBA" id="ARBA00022475"/>
    </source>
</evidence>
<feature type="compositionally biased region" description="Polar residues" evidence="13">
    <location>
        <begin position="543"/>
        <end position="568"/>
    </location>
</feature>
<evidence type="ECO:0000256" key="14">
    <source>
        <dbReference type="SAM" id="Phobius"/>
    </source>
</evidence>
<gene>
    <name evidence="15" type="ORF">CDEB00056_LOCUS15014</name>
</gene>
<evidence type="ECO:0000256" key="11">
    <source>
        <dbReference type="ARBA" id="ARBA00023214"/>
    </source>
</evidence>
<feature type="region of interest" description="Disordered" evidence="13">
    <location>
        <begin position="502"/>
        <end position="601"/>
    </location>
</feature>
<evidence type="ECO:0000256" key="9">
    <source>
        <dbReference type="ARBA" id="ARBA00023173"/>
    </source>
</evidence>
<dbReference type="InterPro" id="IPR006990">
    <property type="entry name" value="Tweety"/>
</dbReference>